<sequence>MASLGIPPTKTVDKPSPSNKNVMSTKGNNCVANDLDVPEEDVISILKDLGETGLVVLEILHTNDSRCERAKGGATCKDSPTLKSEECMNSVNTRAIQ</sequence>
<dbReference type="Proteomes" id="UP001359559">
    <property type="component" value="Unassembled WGS sequence"/>
</dbReference>
<feature type="region of interest" description="Disordered" evidence="1">
    <location>
        <begin position="1"/>
        <end position="25"/>
    </location>
</feature>
<proteinExistence type="predicted"/>
<comment type="caution">
    <text evidence="2">The sequence shown here is derived from an EMBL/GenBank/DDBJ whole genome shotgun (WGS) entry which is preliminary data.</text>
</comment>
<accession>A0AAN9JMW4</accession>
<evidence type="ECO:0000313" key="2">
    <source>
        <dbReference type="EMBL" id="KAK7301136.1"/>
    </source>
</evidence>
<dbReference type="EMBL" id="JAYKXN010000003">
    <property type="protein sequence ID" value="KAK7301136.1"/>
    <property type="molecule type" value="Genomic_DNA"/>
</dbReference>
<evidence type="ECO:0000256" key="1">
    <source>
        <dbReference type="SAM" id="MobiDB-lite"/>
    </source>
</evidence>
<gene>
    <name evidence="2" type="ORF">RJT34_11997</name>
</gene>
<dbReference type="AlphaFoldDB" id="A0AAN9JMW4"/>
<reference evidence="2 3" key="1">
    <citation type="submission" date="2024-01" db="EMBL/GenBank/DDBJ databases">
        <title>The genomes of 5 underutilized Papilionoideae crops provide insights into root nodulation and disease resistance.</title>
        <authorList>
            <person name="Yuan L."/>
        </authorList>
    </citation>
    <scope>NUCLEOTIDE SEQUENCE [LARGE SCALE GENOMIC DNA]</scope>
    <source>
        <strain evidence="2">LY-2023</strain>
        <tissue evidence="2">Leaf</tissue>
    </source>
</reference>
<protein>
    <submittedName>
        <fullName evidence="2">Uncharacterized protein</fullName>
    </submittedName>
</protein>
<evidence type="ECO:0000313" key="3">
    <source>
        <dbReference type="Proteomes" id="UP001359559"/>
    </source>
</evidence>
<feature type="compositionally biased region" description="Polar residues" evidence="1">
    <location>
        <begin position="16"/>
        <end position="25"/>
    </location>
</feature>
<name>A0AAN9JMW4_CLITE</name>
<keyword evidence="3" id="KW-1185">Reference proteome</keyword>
<organism evidence="2 3">
    <name type="scientific">Clitoria ternatea</name>
    <name type="common">Butterfly pea</name>
    <dbReference type="NCBI Taxonomy" id="43366"/>
    <lineage>
        <taxon>Eukaryota</taxon>
        <taxon>Viridiplantae</taxon>
        <taxon>Streptophyta</taxon>
        <taxon>Embryophyta</taxon>
        <taxon>Tracheophyta</taxon>
        <taxon>Spermatophyta</taxon>
        <taxon>Magnoliopsida</taxon>
        <taxon>eudicotyledons</taxon>
        <taxon>Gunneridae</taxon>
        <taxon>Pentapetalae</taxon>
        <taxon>rosids</taxon>
        <taxon>fabids</taxon>
        <taxon>Fabales</taxon>
        <taxon>Fabaceae</taxon>
        <taxon>Papilionoideae</taxon>
        <taxon>50 kb inversion clade</taxon>
        <taxon>NPAAA clade</taxon>
        <taxon>indigoferoid/millettioid clade</taxon>
        <taxon>Phaseoleae</taxon>
        <taxon>Clitoria</taxon>
    </lineage>
</organism>